<comment type="caution">
    <text evidence="2">The sequence shown here is derived from an EMBL/GenBank/DDBJ whole genome shotgun (WGS) entry which is preliminary data.</text>
</comment>
<evidence type="ECO:0000256" key="1">
    <source>
        <dbReference type="SAM" id="MobiDB-lite"/>
    </source>
</evidence>
<evidence type="ECO:0000313" key="2">
    <source>
        <dbReference type="EMBL" id="KAJ2780143.1"/>
    </source>
</evidence>
<accession>A0A9W8H6I2</accession>
<dbReference type="Proteomes" id="UP001140172">
    <property type="component" value="Unassembled WGS sequence"/>
</dbReference>
<proteinExistence type="predicted"/>
<organism evidence="2 3">
    <name type="scientific">Coemansia interrupta</name>
    <dbReference type="NCBI Taxonomy" id="1126814"/>
    <lineage>
        <taxon>Eukaryota</taxon>
        <taxon>Fungi</taxon>
        <taxon>Fungi incertae sedis</taxon>
        <taxon>Zoopagomycota</taxon>
        <taxon>Kickxellomycotina</taxon>
        <taxon>Kickxellomycetes</taxon>
        <taxon>Kickxellales</taxon>
        <taxon>Kickxellaceae</taxon>
        <taxon>Coemansia</taxon>
    </lineage>
</organism>
<dbReference type="AlphaFoldDB" id="A0A9W8H6I2"/>
<evidence type="ECO:0000313" key="3">
    <source>
        <dbReference type="Proteomes" id="UP001140172"/>
    </source>
</evidence>
<feature type="region of interest" description="Disordered" evidence="1">
    <location>
        <begin position="45"/>
        <end position="105"/>
    </location>
</feature>
<protein>
    <submittedName>
        <fullName evidence="2">Uncharacterized protein</fullName>
    </submittedName>
</protein>
<keyword evidence="3" id="KW-1185">Reference proteome</keyword>
<feature type="compositionally biased region" description="Basic and acidic residues" evidence="1">
    <location>
        <begin position="55"/>
        <end position="105"/>
    </location>
</feature>
<dbReference type="EMBL" id="JANBUM010000264">
    <property type="protein sequence ID" value="KAJ2780143.1"/>
    <property type="molecule type" value="Genomic_DNA"/>
</dbReference>
<gene>
    <name evidence="2" type="ORF">GGI15_003641</name>
</gene>
<reference evidence="2" key="1">
    <citation type="submission" date="2022-07" db="EMBL/GenBank/DDBJ databases">
        <title>Phylogenomic reconstructions and comparative analyses of Kickxellomycotina fungi.</title>
        <authorList>
            <person name="Reynolds N.K."/>
            <person name="Stajich J.E."/>
            <person name="Barry K."/>
            <person name="Grigoriev I.V."/>
            <person name="Crous P."/>
            <person name="Smith M.E."/>
        </authorList>
    </citation>
    <scope>NUCLEOTIDE SEQUENCE</scope>
    <source>
        <strain evidence="2">BCRC 34489</strain>
    </source>
</reference>
<dbReference type="OrthoDB" id="5556225at2759"/>
<name>A0A9W8H6I2_9FUNG</name>
<feature type="region of interest" description="Disordered" evidence="1">
    <location>
        <begin position="153"/>
        <end position="194"/>
    </location>
</feature>
<sequence length="390" mass="44537">MAQIAAYVNTEIETAYTNHIELRFGELLRRTINVLYNANGRKAELREAMPTATDADQKNKSEDKSKDKPKDESEDEPRDKPKDKSKVKSKDKLKDKSKDEPNNELKVKWGQVLDIEHGSFKKPKNPKPDYCVLKGSVKTDGLVISIIFKNKNTKSRHQPKESTMDAGTAKDAGAAMEVDDSNGNSGNGSGKEGSCGIHKGKCCKGKTKEFSIDCEYIDELSSKTLKENKGKCLLLDPGHSNIFHGVHENSRPGKPMRFQYTRKQRRKEYHIGHFAKICEKAKQSYVDGIIKFYESYLATFSCSTLDLVKYVEYVHAGMDVWQPMDHFYNEMTTGHSSSSHQIHKHYNKCKQFRGKMPQDHLLHRKLRLSAYWNKKQANACLARTLQKYYD</sequence>